<evidence type="ECO:0000313" key="4">
    <source>
        <dbReference type="Proteomes" id="UP000252558"/>
    </source>
</evidence>
<dbReference type="Pfam" id="PF16732">
    <property type="entry name" value="ComP_DUS"/>
    <property type="match status" value="1"/>
</dbReference>
<dbReference type="OrthoDB" id="5296638at2"/>
<reference evidence="3 4" key="1">
    <citation type="submission" date="2018-07" db="EMBL/GenBank/DDBJ databases">
        <title>Corallincola holothuriorum sp. nov., a new facultative anaerobe isolated from sea cucumber Apostichopus japonicus.</title>
        <authorList>
            <person name="Xia H."/>
        </authorList>
    </citation>
    <scope>NUCLEOTIDE SEQUENCE [LARGE SCALE GENOMIC DNA]</scope>
    <source>
        <strain evidence="3 4">C4</strain>
    </source>
</reference>
<dbReference type="GO" id="GO:0015627">
    <property type="term" value="C:type II protein secretion system complex"/>
    <property type="evidence" value="ECO:0007669"/>
    <property type="project" value="InterPro"/>
</dbReference>
<organism evidence="3 4">
    <name type="scientific">Corallincola holothuriorum</name>
    <dbReference type="NCBI Taxonomy" id="2282215"/>
    <lineage>
        <taxon>Bacteria</taxon>
        <taxon>Pseudomonadati</taxon>
        <taxon>Pseudomonadota</taxon>
        <taxon>Gammaproteobacteria</taxon>
        <taxon>Alteromonadales</taxon>
        <taxon>Psychromonadaceae</taxon>
        <taxon>Corallincola</taxon>
    </lineage>
</organism>
<dbReference type="EMBL" id="QPID01000009">
    <property type="protein sequence ID" value="RCU45753.1"/>
    <property type="molecule type" value="Genomic_DNA"/>
</dbReference>
<dbReference type="AlphaFoldDB" id="A0A368N6U2"/>
<keyword evidence="2" id="KW-0812">Transmembrane</keyword>
<dbReference type="InterPro" id="IPR045584">
    <property type="entry name" value="Pilin-like"/>
</dbReference>
<dbReference type="GO" id="GO:0015628">
    <property type="term" value="P:protein secretion by the type II secretion system"/>
    <property type="evidence" value="ECO:0007669"/>
    <property type="project" value="InterPro"/>
</dbReference>
<evidence type="ECO:0000313" key="3">
    <source>
        <dbReference type="EMBL" id="RCU45753.1"/>
    </source>
</evidence>
<dbReference type="Proteomes" id="UP000252558">
    <property type="component" value="Unassembled WGS sequence"/>
</dbReference>
<keyword evidence="2" id="KW-1133">Transmembrane helix</keyword>
<dbReference type="PRINTS" id="PR00813">
    <property type="entry name" value="BCTERIALGSPG"/>
</dbReference>
<dbReference type="Pfam" id="PF07963">
    <property type="entry name" value="N_methyl"/>
    <property type="match status" value="1"/>
</dbReference>
<dbReference type="InterPro" id="IPR012902">
    <property type="entry name" value="N_methyl_site"/>
</dbReference>
<evidence type="ECO:0000256" key="1">
    <source>
        <dbReference type="ARBA" id="ARBA00022481"/>
    </source>
</evidence>
<keyword evidence="1" id="KW-0488">Methylation</keyword>
<dbReference type="NCBIfam" id="TIGR02532">
    <property type="entry name" value="IV_pilin_GFxxxE"/>
    <property type="match status" value="1"/>
</dbReference>
<evidence type="ECO:0000256" key="2">
    <source>
        <dbReference type="SAM" id="Phobius"/>
    </source>
</evidence>
<dbReference type="Gene3D" id="3.30.700.10">
    <property type="entry name" value="Glycoprotein, Type 4 Pilin"/>
    <property type="match status" value="1"/>
</dbReference>
<comment type="caution">
    <text evidence="3">The sequence shown here is derived from an EMBL/GenBank/DDBJ whole genome shotgun (WGS) entry which is preliminary data.</text>
</comment>
<dbReference type="InterPro" id="IPR000983">
    <property type="entry name" value="Bac_GSPG_pilin"/>
</dbReference>
<gene>
    <name evidence="3" type="ORF">DU002_14960</name>
</gene>
<keyword evidence="2" id="KW-0472">Membrane</keyword>
<protein>
    <submittedName>
        <fullName evidence="3">Type IV pilin protein</fullName>
    </submittedName>
</protein>
<feature type="transmembrane region" description="Helical" evidence="2">
    <location>
        <begin position="12"/>
        <end position="34"/>
    </location>
</feature>
<dbReference type="PROSITE" id="PS00409">
    <property type="entry name" value="PROKAR_NTER_METHYL"/>
    <property type="match status" value="1"/>
</dbReference>
<proteinExistence type="predicted"/>
<keyword evidence="4" id="KW-1185">Reference proteome</keyword>
<dbReference type="InterPro" id="IPR031982">
    <property type="entry name" value="PilE-like"/>
</dbReference>
<sequence>MLYSVKRLAGFTLIELMIAVAVVGILAAIVYPSYTAQVAMNTRSEGQRELIRLSQLMEQYFLDHRSYTEDMTDLGMSVDPFETENGHYKIDAVPVSSIATDFRLVATAQGAQAARDSGCTTLTLDYLGSKGPVDCW</sequence>
<name>A0A368N6U2_9GAMM</name>
<accession>A0A368N6U2</accession>
<dbReference type="GO" id="GO:0043683">
    <property type="term" value="P:type IV pilus assembly"/>
    <property type="evidence" value="ECO:0007669"/>
    <property type="project" value="InterPro"/>
</dbReference>
<dbReference type="SUPFAM" id="SSF54523">
    <property type="entry name" value="Pili subunits"/>
    <property type="match status" value="1"/>
</dbReference>